<comment type="cofactor">
    <cofactor evidence="8">
        <name>Ca(2+)</name>
        <dbReference type="ChEBI" id="CHEBI:29108"/>
    </cofactor>
    <text evidence="8">Binds 1 Ca(2+) ion per subunit.</text>
</comment>
<feature type="domain" description="Peptidase S53" evidence="9">
    <location>
        <begin position="211"/>
        <end position="588"/>
    </location>
</feature>
<dbReference type="InterPro" id="IPR050819">
    <property type="entry name" value="Tripeptidyl-peptidase_I"/>
</dbReference>
<dbReference type="SMART" id="SM00944">
    <property type="entry name" value="Pro-kuma_activ"/>
    <property type="match status" value="1"/>
</dbReference>
<comment type="caution">
    <text evidence="10">The sequence shown here is derived from an EMBL/GenBank/DDBJ whole genome shotgun (WGS) entry which is preliminary data.</text>
</comment>
<dbReference type="InterPro" id="IPR036852">
    <property type="entry name" value="Peptidase_S8/S53_dom_sf"/>
</dbReference>
<dbReference type="Gene3D" id="3.40.50.200">
    <property type="entry name" value="Peptidase S8/S53 domain"/>
    <property type="match status" value="1"/>
</dbReference>
<sequence>MHLSSHRPSDGCLVAHASLVLDIPKRPTRRTIAVHETRAAPPRGFVELTLRIAIKPNNIAGLETALYSVSEPASPQYGQHLTAEEVSDFVKPTDESLSAVTAWLSENDNTSTAVTPAGDILQIVIPVAKANELLSSEFAVFTHVGTEATSIRTLEYSIPASLQAHVDFFHPTTSFTHPLTAPKFTAIKKRDVPAAEAAPVSDAVPASCGSTITPMCLQAIYNIPATPATQSSNKLGVSGFILEWANSADLKQFPTDFRTDMSSSTTFTLQTLDGGVNTQTRADAGVEANLDTQYTIGVAAGVPVTFISVGESNTDGVDGFMDIITALINEATGTRPNVLSTSYAFDESDLSRPVANTLCNAYIYLGALGRRLSVLHLNNCLMVPSGTSLLFSSGDGGVSGGQSQSCTDFIPTLPSDCPYITSVGSTGGITEVGSSFSSGGFSNYFGIPRLVVLTALTPQTADVTAYLSTLGPTNSGLYNNTGRGKSTRSRRGVCTPQLGTVDGTSCSTPTFAFIIALLNDQLVAAGKAPLGFLNPFLYSAAGRAALNDITSGDNPGCNANGFPATAGWDPVTGLRTPNFALLKTAVGL</sequence>
<keyword evidence="7" id="KW-0865">Zymogen</keyword>
<evidence type="ECO:0000256" key="3">
    <source>
        <dbReference type="ARBA" id="ARBA00022723"/>
    </source>
</evidence>
<feature type="active site" description="Charge relay system" evidence="8">
    <location>
        <position position="505"/>
    </location>
</feature>
<proteinExistence type="predicted"/>
<evidence type="ECO:0000259" key="9">
    <source>
        <dbReference type="PROSITE" id="PS51695"/>
    </source>
</evidence>
<feature type="binding site" evidence="8">
    <location>
        <position position="569"/>
    </location>
    <ligand>
        <name>Ca(2+)</name>
        <dbReference type="ChEBI" id="CHEBI:29108"/>
    </ligand>
</feature>
<organism evidence="10 11">
    <name type="scientific">Mycena metata</name>
    <dbReference type="NCBI Taxonomy" id="1033252"/>
    <lineage>
        <taxon>Eukaryota</taxon>
        <taxon>Fungi</taxon>
        <taxon>Dikarya</taxon>
        <taxon>Basidiomycota</taxon>
        <taxon>Agaricomycotina</taxon>
        <taxon>Agaricomycetes</taxon>
        <taxon>Agaricomycetidae</taxon>
        <taxon>Agaricales</taxon>
        <taxon>Marasmiineae</taxon>
        <taxon>Mycenaceae</taxon>
        <taxon>Mycena</taxon>
    </lineage>
</organism>
<dbReference type="GO" id="GO:0005576">
    <property type="term" value="C:extracellular region"/>
    <property type="evidence" value="ECO:0007669"/>
    <property type="project" value="UniProtKB-SubCell"/>
</dbReference>
<dbReference type="GO" id="GO:0004252">
    <property type="term" value="F:serine-type endopeptidase activity"/>
    <property type="evidence" value="ECO:0007669"/>
    <property type="project" value="UniProtKB-UniRule"/>
</dbReference>
<dbReference type="AlphaFoldDB" id="A0AAD7N880"/>
<feature type="binding site" evidence="8">
    <location>
        <position position="567"/>
    </location>
    <ligand>
        <name>Ca(2+)</name>
        <dbReference type="ChEBI" id="CHEBI:29108"/>
    </ligand>
</feature>
<dbReference type="PROSITE" id="PS51695">
    <property type="entry name" value="SEDOLISIN"/>
    <property type="match status" value="1"/>
</dbReference>
<evidence type="ECO:0000256" key="1">
    <source>
        <dbReference type="ARBA" id="ARBA00004239"/>
    </source>
</evidence>
<evidence type="ECO:0000256" key="8">
    <source>
        <dbReference type="PROSITE-ProRule" id="PRU01032"/>
    </source>
</evidence>
<feature type="binding site" evidence="8">
    <location>
        <position position="548"/>
    </location>
    <ligand>
        <name>Ca(2+)</name>
        <dbReference type="ChEBI" id="CHEBI:29108"/>
    </ligand>
</feature>
<keyword evidence="5 8" id="KW-0720">Serine protease</keyword>
<reference evidence="10" key="1">
    <citation type="submission" date="2023-03" db="EMBL/GenBank/DDBJ databases">
        <title>Massive genome expansion in bonnet fungi (Mycena s.s.) driven by repeated elements and novel gene families across ecological guilds.</title>
        <authorList>
            <consortium name="Lawrence Berkeley National Laboratory"/>
            <person name="Harder C.B."/>
            <person name="Miyauchi S."/>
            <person name="Viragh M."/>
            <person name="Kuo A."/>
            <person name="Thoen E."/>
            <person name="Andreopoulos B."/>
            <person name="Lu D."/>
            <person name="Skrede I."/>
            <person name="Drula E."/>
            <person name="Henrissat B."/>
            <person name="Morin E."/>
            <person name="Kohler A."/>
            <person name="Barry K."/>
            <person name="LaButti K."/>
            <person name="Morin E."/>
            <person name="Salamov A."/>
            <person name="Lipzen A."/>
            <person name="Mereny Z."/>
            <person name="Hegedus B."/>
            <person name="Baldrian P."/>
            <person name="Stursova M."/>
            <person name="Weitz H."/>
            <person name="Taylor A."/>
            <person name="Grigoriev I.V."/>
            <person name="Nagy L.G."/>
            <person name="Martin F."/>
            <person name="Kauserud H."/>
        </authorList>
    </citation>
    <scope>NUCLEOTIDE SEQUENCE</scope>
    <source>
        <strain evidence="10">CBHHK182m</strain>
    </source>
</reference>
<dbReference type="GO" id="GO:0046872">
    <property type="term" value="F:metal ion binding"/>
    <property type="evidence" value="ECO:0007669"/>
    <property type="project" value="UniProtKB-UniRule"/>
</dbReference>
<gene>
    <name evidence="10" type="ORF">B0H16DRAFT_1845466</name>
</gene>
<evidence type="ECO:0000256" key="6">
    <source>
        <dbReference type="ARBA" id="ARBA00022837"/>
    </source>
</evidence>
<dbReference type="InterPro" id="IPR030400">
    <property type="entry name" value="Sedolisin_dom"/>
</dbReference>
<dbReference type="CDD" id="cd04056">
    <property type="entry name" value="Peptidases_S53"/>
    <property type="match status" value="1"/>
</dbReference>
<evidence type="ECO:0000313" key="10">
    <source>
        <dbReference type="EMBL" id="KAJ7749422.1"/>
    </source>
</evidence>
<keyword evidence="6 8" id="KW-0106">Calcium</keyword>
<keyword evidence="4 8" id="KW-0378">Hydrolase</keyword>
<dbReference type="PANTHER" id="PTHR14218:SF15">
    <property type="entry name" value="TRIPEPTIDYL-PEPTIDASE 1"/>
    <property type="match status" value="1"/>
</dbReference>
<dbReference type="Proteomes" id="UP001215598">
    <property type="component" value="Unassembled WGS sequence"/>
</dbReference>
<dbReference type="SUPFAM" id="SSF54897">
    <property type="entry name" value="Protease propeptides/inhibitors"/>
    <property type="match status" value="1"/>
</dbReference>
<feature type="active site" description="Charge relay system" evidence="8">
    <location>
        <position position="287"/>
    </location>
</feature>
<keyword evidence="2 8" id="KW-0645">Protease</keyword>
<accession>A0AAD7N880</accession>
<comment type="subcellular location">
    <subcellularLocation>
        <location evidence="1">Secreted</location>
        <location evidence="1">Extracellular space</location>
    </subcellularLocation>
</comment>
<dbReference type="EMBL" id="JARKIB010000069">
    <property type="protein sequence ID" value="KAJ7749422.1"/>
    <property type="molecule type" value="Genomic_DNA"/>
</dbReference>
<dbReference type="Pfam" id="PF09286">
    <property type="entry name" value="Pro-kuma_activ"/>
    <property type="match status" value="1"/>
</dbReference>
<dbReference type="PANTHER" id="PTHR14218">
    <property type="entry name" value="PROTEASE S8 TRIPEPTIDYL PEPTIDASE I CLN2"/>
    <property type="match status" value="1"/>
</dbReference>
<name>A0AAD7N880_9AGAR</name>
<evidence type="ECO:0000256" key="5">
    <source>
        <dbReference type="ARBA" id="ARBA00022825"/>
    </source>
</evidence>
<protein>
    <submittedName>
        <fullName evidence="10">Family S53 protease</fullName>
    </submittedName>
</protein>
<evidence type="ECO:0000313" key="11">
    <source>
        <dbReference type="Proteomes" id="UP001215598"/>
    </source>
</evidence>
<dbReference type="GO" id="GO:0006508">
    <property type="term" value="P:proteolysis"/>
    <property type="evidence" value="ECO:0007669"/>
    <property type="project" value="UniProtKB-KW"/>
</dbReference>
<keyword evidence="11" id="KW-1185">Reference proteome</keyword>
<dbReference type="CDD" id="cd11377">
    <property type="entry name" value="Pro-peptidase_S53"/>
    <property type="match status" value="1"/>
</dbReference>
<feature type="binding site" evidence="8">
    <location>
        <position position="549"/>
    </location>
    <ligand>
        <name>Ca(2+)</name>
        <dbReference type="ChEBI" id="CHEBI:29108"/>
    </ligand>
</feature>
<dbReference type="InterPro" id="IPR015366">
    <property type="entry name" value="S53_propep"/>
</dbReference>
<dbReference type="SUPFAM" id="SSF52743">
    <property type="entry name" value="Subtilisin-like"/>
    <property type="match status" value="1"/>
</dbReference>
<evidence type="ECO:0000256" key="7">
    <source>
        <dbReference type="ARBA" id="ARBA00023145"/>
    </source>
</evidence>
<evidence type="ECO:0000256" key="4">
    <source>
        <dbReference type="ARBA" id="ARBA00022801"/>
    </source>
</evidence>
<dbReference type="GO" id="GO:0008240">
    <property type="term" value="F:tripeptidyl-peptidase activity"/>
    <property type="evidence" value="ECO:0007669"/>
    <property type="project" value="TreeGrafter"/>
</dbReference>
<keyword evidence="3 8" id="KW-0479">Metal-binding</keyword>
<evidence type="ECO:0000256" key="2">
    <source>
        <dbReference type="ARBA" id="ARBA00022670"/>
    </source>
</evidence>
<feature type="active site" description="Charge relay system" evidence="8">
    <location>
        <position position="291"/>
    </location>
</feature>